<evidence type="ECO:0000313" key="1">
    <source>
        <dbReference type="EMBL" id="KOA40355.1"/>
    </source>
</evidence>
<reference evidence="1 2" key="1">
    <citation type="journal article" date="2015" name="Int J Genomics">
        <title>Comparative Genomics Revealed Genetic Diversity and Species/Strain-Level Differences in Carbohydrate Metabolism of Three Probiotic Bifidobacterial Species.</title>
        <authorList>
            <person name="Odamaki T."/>
            <person name="Horigome A."/>
            <person name="Sugahara H."/>
            <person name="Hashikura N."/>
            <person name="Minami J."/>
            <person name="Xiao J.Z."/>
            <person name="Abe F."/>
        </authorList>
    </citation>
    <scope>NUCLEOTIDE SEQUENCE [LARGE SCALE GENOMIC DNA]</scope>
    <source>
        <strain evidence="1 2">MCC 1128</strain>
    </source>
</reference>
<evidence type="ECO:0000313" key="2">
    <source>
        <dbReference type="Proteomes" id="UP000037193"/>
    </source>
</evidence>
<gene>
    <name evidence="1" type="ORF">BBM1128_06110</name>
</gene>
<protein>
    <submittedName>
        <fullName evidence="1">Uncharacterized protein</fullName>
    </submittedName>
</protein>
<dbReference type="EMBL" id="AVQD01000010">
    <property type="protein sequence ID" value="KOA40355.1"/>
    <property type="molecule type" value="Genomic_DNA"/>
</dbReference>
<dbReference type="AlphaFoldDB" id="A0A0L7AYR1"/>
<accession>A0A0L7AYR1</accession>
<comment type="caution">
    <text evidence="1">The sequence shown here is derived from an EMBL/GenBank/DDBJ whole genome shotgun (WGS) entry which is preliminary data.</text>
</comment>
<proteinExistence type="predicted"/>
<name>A0A0L7AYR1_BIFBR</name>
<organism evidence="1 2">
    <name type="scientific">Bifidobacterium breve MCC 1128</name>
    <dbReference type="NCBI Taxonomy" id="1365965"/>
    <lineage>
        <taxon>Bacteria</taxon>
        <taxon>Bacillati</taxon>
        <taxon>Actinomycetota</taxon>
        <taxon>Actinomycetes</taxon>
        <taxon>Bifidobacteriales</taxon>
        <taxon>Bifidobacteriaceae</taxon>
        <taxon>Bifidobacterium</taxon>
    </lineage>
</organism>
<dbReference type="Proteomes" id="UP000037193">
    <property type="component" value="Unassembled WGS sequence"/>
</dbReference>
<sequence>MNTLSQPYCIQIFGLDMANGRSTHGFMTPLMLGYASFPTTEGGRQLLWLPIMFWETMDPSAYMPMDLASPQA</sequence>